<gene>
    <name evidence="1" type="ORF">DPMN_086570</name>
</gene>
<dbReference type="EMBL" id="JAIWYP010000003">
    <property type="protein sequence ID" value="KAH3844312.1"/>
    <property type="molecule type" value="Genomic_DNA"/>
</dbReference>
<dbReference type="Proteomes" id="UP000828390">
    <property type="component" value="Unassembled WGS sequence"/>
</dbReference>
<comment type="caution">
    <text evidence="1">The sequence shown here is derived from an EMBL/GenBank/DDBJ whole genome shotgun (WGS) entry which is preliminary data.</text>
</comment>
<keyword evidence="2" id="KW-1185">Reference proteome</keyword>
<dbReference type="AlphaFoldDB" id="A0A9D4KQQ8"/>
<evidence type="ECO:0000313" key="2">
    <source>
        <dbReference type="Proteomes" id="UP000828390"/>
    </source>
</evidence>
<reference evidence="1" key="1">
    <citation type="journal article" date="2019" name="bioRxiv">
        <title>The Genome of the Zebra Mussel, Dreissena polymorpha: A Resource for Invasive Species Research.</title>
        <authorList>
            <person name="McCartney M.A."/>
            <person name="Auch B."/>
            <person name="Kono T."/>
            <person name="Mallez S."/>
            <person name="Zhang Y."/>
            <person name="Obille A."/>
            <person name="Becker A."/>
            <person name="Abrahante J.E."/>
            <person name="Garbe J."/>
            <person name="Badalamenti J.P."/>
            <person name="Herman A."/>
            <person name="Mangelson H."/>
            <person name="Liachko I."/>
            <person name="Sullivan S."/>
            <person name="Sone E.D."/>
            <person name="Koren S."/>
            <person name="Silverstein K.A.T."/>
            <person name="Beckman K.B."/>
            <person name="Gohl D.M."/>
        </authorList>
    </citation>
    <scope>NUCLEOTIDE SEQUENCE</scope>
    <source>
        <strain evidence="1">Duluth1</strain>
        <tissue evidence="1">Whole animal</tissue>
    </source>
</reference>
<name>A0A9D4KQQ8_DREPO</name>
<organism evidence="1 2">
    <name type="scientific">Dreissena polymorpha</name>
    <name type="common">Zebra mussel</name>
    <name type="synonym">Mytilus polymorpha</name>
    <dbReference type="NCBI Taxonomy" id="45954"/>
    <lineage>
        <taxon>Eukaryota</taxon>
        <taxon>Metazoa</taxon>
        <taxon>Spiralia</taxon>
        <taxon>Lophotrochozoa</taxon>
        <taxon>Mollusca</taxon>
        <taxon>Bivalvia</taxon>
        <taxon>Autobranchia</taxon>
        <taxon>Heteroconchia</taxon>
        <taxon>Euheterodonta</taxon>
        <taxon>Imparidentia</taxon>
        <taxon>Neoheterodontei</taxon>
        <taxon>Myida</taxon>
        <taxon>Dreissenoidea</taxon>
        <taxon>Dreissenidae</taxon>
        <taxon>Dreissena</taxon>
    </lineage>
</organism>
<protein>
    <submittedName>
        <fullName evidence="1">Uncharacterized protein</fullName>
    </submittedName>
</protein>
<reference evidence="1" key="2">
    <citation type="submission" date="2020-11" db="EMBL/GenBank/DDBJ databases">
        <authorList>
            <person name="McCartney M.A."/>
            <person name="Auch B."/>
            <person name="Kono T."/>
            <person name="Mallez S."/>
            <person name="Becker A."/>
            <person name="Gohl D.M."/>
            <person name="Silverstein K.A.T."/>
            <person name="Koren S."/>
            <person name="Bechman K.B."/>
            <person name="Herman A."/>
            <person name="Abrahante J.E."/>
            <person name="Garbe J."/>
        </authorList>
    </citation>
    <scope>NUCLEOTIDE SEQUENCE</scope>
    <source>
        <strain evidence="1">Duluth1</strain>
        <tissue evidence="1">Whole animal</tissue>
    </source>
</reference>
<proteinExistence type="predicted"/>
<accession>A0A9D4KQQ8</accession>
<evidence type="ECO:0000313" key="1">
    <source>
        <dbReference type="EMBL" id="KAH3844312.1"/>
    </source>
</evidence>
<sequence length="66" mass="7076">MTSLDAVCGQGCPVSCHNYALQDPRDVCVLEKGKLLFGGKLFNNRMLFGSEIAALASEDDGVSNRL</sequence>